<dbReference type="OrthoDB" id="677565at2"/>
<evidence type="ECO:0008006" key="3">
    <source>
        <dbReference type="Google" id="ProtNLM"/>
    </source>
</evidence>
<proteinExistence type="predicted"/>
<dbReference type="RefSeq" id="WP_097132855.1">
    <property type="nucleotide sequence ID" value="NZ_OCMT01000003.1"/>
</dbReference>
<name>A0A286A9D5_9SPHI</name>
<protein>
    <recommendedName>
        <fullName evidence="3">Outer membrane protein beta-barrel domain-containing protein</fullName>
    </recommendedName>
</protein>
<dbReference type="EMBL" id="OCMT01000003">
    <property type="protein sequence ID" value="SOD18502.1"/>
    <property type="molecule type" value="Genomic_DNA"/>
</dbReference>
<dbReference type="AlphaFoldDB" id="A0A286A9D5"/>
<accession>A0A286A9D5</accession>
<reference evidence="2" key="1">
    <citation type="submission" date="2017-09" db="EMBL/GenBank/DDBJ databases">
        <authorList>
            <person name="Varghese N."/>
            <person name="Submissions S."/>
        </authorList>
    </citation>
    <scope>NUCLEOTIDE SEQUENCE [LARGE SCALE GENOMIC DNA]</scope>
    <source>
        <strain evidence="2">CGMCC 1.12803</strain>
    </source>
</reference>
<organism evidence="1 2">
    <name type="scientific">Pedobacter xixiisoli</name>
    <dbReference type="NCBI Taxonomy" id="1476464"/>
    <lineage>
        <taxon>Bacteria</taxon>
        <taxon>Pseudomonadati</taxon>
        <taxon>Bacteroidota</taxon>
        <taxon>Sphingobacteriia</taxon>
        <taxon>Sphingobacteriales</taxon>
        <taxon>Sphingobacteriaceae</taxon>
        <taxon>Pedobacter</taxon>
    </lineage>
</organism>
<dbReference type="Proteomes" id="UP000219281">
    <property type="component" value="Unassembled WGS sequence"/>
</dbReference>
<evidence type="ECO:0000313" key="1">
    <source>
        <dbReference type="EMBL" id="SOD18502.1"/>
    </source>
</evidence>
<sequence>MFKLISKNILTLLIAFLPIYCFSQNRYVEGYLITSAGEKLKGYVSIGEKSFSPEAVKFKANLGDKPLVYDIQTSLGFGIDQMESYERHSVKLSLGEVNLSNVRGGIDTSWVWKTVFLKVLQKGQNVTLYEYSDKIKTRFYIGDNSSEEPEELMLYRYIESNARTFTTSSLFRNQLVLWFRKYNVSEKNDLWLNRANYGRSDMLKAVALINNEIGKKKDVVANSKYPRHSFYVGFGLLSSKLKHDGTNIFRSTAVLDGSVLPYFVVGADIYANPVYRRLFFKPELGVSMTKNSIVDGSGLVTSKEIYTYQLRQTNVYFNPSVGYNLLSKPNYSFYFGGGVGIYYAFASKNTYTMSDDTGETLLAEPKISLLTWDLSLKLGGRIGKKLEFAASYGFPSLVNDQVRFTFFRTRIQAGVNYHF</sequence>
<evidence type="ECO:0000313" key="2">
    <source>
        <dbReference type="Proteomes" id="UP000219281"/>
    </source>
</evidence>
<gene>
    <name evidence="1" type="ORF">SAMN06297358_3040</name>
</gene>
<keyword evidence="2" id="KW-1185">Reference proteome</keyword>